<dbReference type="PROSITE" id="PS50404">
    <property type="entry name" value="GST_NTER"/>
    <property type="match status" value="1"/>
</dbReference>
<keyword evidence="3" id="KW-0808">Transferase</keyword>
<dbReference type="SUPFAM" id="SSF47616">
    <property type="entry name" value="GST C-terminal domain-like"/>
    <property type="match status" value="1"/>
</dbReference>
<dbReference type="GO" id="GO:0016740">
    <property type="term" value="F:transferase activity"/>
    <property type="evidence" value="ECO:0007669"/>
    <property type="project" value="UniProtKB-KW"/>
</dbReference>
<comment type="caution">
    <text evidence="3">The sequence shown here is derived from an EMBL/GenBank/DDBJ whole genome shotgun (WGS) entry which is preliminary data.</text>
</comment>
<sequence length="207" mass="23598">MTVVWGRNNSSNVMKLLWFCDEIGMAHERRDAGGAFGVVGDASYKARNPMSLVPTLEEADGWSLWESNSILRYLAATRPGGAALLPEDPRRRAQVERWMDWQLAHLTPPMTVIFFTYVRIPEAQRDWPATAEGLKRATAMWRVVEEQLSGQDYLEGEFSLADIALGVFVHRWFALPVERPDLPALRRWYERLLARPAYARHVAGPMS</sequence>
<gene>
    <name evidence="3" type="ORF">F0Q34_03635</name>
</gene>
<evidence type="ECO:0000259" key="1">
    <source>
        <dbReference type="PROSITE" id="PS50404"/>
    </source>
</evidence>
<dbReference type="Pfam" id="PF13409">
    <property type="entry name" value="GST_N_2"/>
    <property type="match status" value="1"/>
</dbReference>
<dbReference type="OrthoDB" id="9810080at2"/>
<dbReference type="Gene3D" id="1.20.1050.10">
    <property type="match status" value="1"/>
</dbReference>
<proteinExistence type="predicted"/>
<evidence type="ECO:0000313" key="3">
    <source>
        <dbReference type="EMBL" id="KAA2214790.1"/>
    </source>
</evidence>
<dbReference type="InterPro" id="IPR040079">
    <property type="entry name" value="Glutathione_S-Trfase"/>
</dbReference>
<name>A0A5B2TM31_9PROT</name>
<feature type="domain" description="GST N-terminal" evidence="1">
    <location>
        <begin position="1"/>
        <end position="82"/>
    </location>
</feature>
<dbReference type="SFLD" id="SFLDG00358">
    <property type="entry name" value="Main_(cytGST)"/>
    <property type="match status" value="1"/>
</dbReference>
<evidence type="ECO:0000259" key="2">
    <source>
        <dbReference type="PROSITE" id="PS50405"/>
    </source>
</evidence>
<dbReference type="SUPFAM" id="SSF52833">
    <property type="entry name" value="Thioredoxin-like"/>
    <property type="match status" value="1"/>
</dbReference>
<dbReference type="PANTHER" id="PTHR44051:SF19">
    <property type="entry name" value="DISULFIDE-BOND OXIDOREDUCTASE YFCG"/>
    <property type="match status" value="1"/>
</dbReference>
<organism evidence="3 4">
    <name type="scientific">Teichococcus oryzae</name>
    <dbReference type="NCBI Taxonomy" id="1608942"/>
    <lineage>
        <taxon>Bacteria</taxon>
        <taxon>Pseudomonadati</taxon>
        <taxon>Pseudomonadota</taxon>
        <taxon>Alphaproteobacteria</taxon>
        <taxon>Acetobacterales</taxon>
        <taxon>Roseomonadaceae</taxon>
        <taxon>Roseomonas</taxon>
    </lineage>
</organism>
<dbReference type="SFLD" id="SFLDS00019">
    <property type="entry name" value="Glutathione_Transferase_(cytos"/>
    <property type="match status" value="1"/>
</dbReference>
<accession>A0A5B2TM31</accession>
<dbReference type="InterPro" id="IPR036282">
    <property type="entry name" value="Glutathione-S-Trfase_C_sf"/>
</dbReference>
<dbReference type="SFLD" id="SFLDG01150">
    <property type="entry name" value="Main.1:_Beta-like"/>
    <property type="match status" value="1"/>
</dbReference>
<keyword evidence="4" id="KW-1185">Reference proteome</keyword>
<dbReference type="InterPro" id="IPR010987">
    <property type="entry name" value="Glutathione-S-Trfase_C-like"/>
</dbReference>
<protein>
    <submittedName>
        <fullName evidence="3">Glutathione S-transferase</fullName>
    </submittedName>
</protein>
<dbReference type="PROSITE" id="PS50405">
    <property type="entry name" value="GST_CTER"/>
    <property type="match status" value="1"/>
</dbReference>
<reference evidence="3 4" key="1">
    <citation type="journal article" date="2015" name="Int. J. Syst. Evol. Microbiol.">
        <title>Roseomonas oryzae sp. nov., isolated from paddy rhizosphere soil.</title>
        <authorList>
            <person name="Ramaprasad E.V."/>
            <person name="Sasikala Ch."/>
            <person name="Ramana Ch.V."/>
        </authorList>
    </citation>
    <scope>NUCLEOTIDE SEQUENCE [LARGE SCALE GENOMIC DNA]</scope>
    <source>
        <strain evidence="3 4">KCTC 42542</strain>
    </source>
</reference>
<dbReference type="InterPro" id="IPR036249">
    <property type="entry name" value="Thioredoxin-like_sf"/>
</dbReference>
<dbReference type="AlphaFoldDB" id="A0A5B2TM31"/>
<feature type="domain" description="GST C-terminal" evidence="2">
    <location>
        <begin position="88"/>
        <end position="207"/>
    </location>
</feature>
<dbReference type="InterPro" id="IPR004045">
    <property type="entry name" value="Glutathione_S-Trfase_N"/>
</dbReference>
<dbReference type="RefSeq" id="WP_149810745.1">
    <property type="nucleotide sequence ID" value="NZ_VUKA01000001.1"/>
</dbReference>
<dbReference type="Gene3D" id="3.40.30.10">
    <property type="entry name" value="Glutaredoxin"/>
    <property type="match status" value="1"/>
</dbReference>
<dbReference type="EMBL" id="VUKA01000001">
    <property type="protein sequence ID" value="KAA2214790.1"/>
    <property type="molecule type" value="Genomic_DNA"/>
</dbReference>
<dbReference type="PANTHER" id="PTHR44051">
    <property type="entry name" value="GLUTATHIONE S-TRANSFERASE-RELATED"/>
    <property type="match status" value="1"/>
</dbReference>
<dbReference type="Proteomes" id="UP000322110">
    <property type="component" value="Unassembled WGS sequence"/>
</dbReference>
<dbReference type="Pfam" id="PF13410">
    <property type="entry name" value="GST_C_2"/>
    <property type="match status" value="1"/>
</dbReference>
<evidence type="ECO:0000313" key="4">
    <source>
        <dbReference type="Proteomes" id="UP000322110"/>
    </source>
</evidence>